<evidence type="ECO:0000256" key="4">
    <source>
        <dbReference type="PROSITE-ProRule" id="PRU00510"/>
    </source>
</evidence>
<keyword evidence="7" id="KW-1185">Reference proteome</keyword>
<dbReference type="KEGG" id="msd:MYSTI_07683"/>
<evidence type="ECO:0000259" key="5">
    <source>
        <dbReference type="Pfam" id="PF01258"/>
    </source>
</evidence>
<dbReference type="EMBL" id="CP004025">
    <property type="protein sequence ID" value="AGC48955.1"/>
    <property type="molecule type" value="Genomic_DNA"/>
</dbReference>
<keyword evidence="2" id="KW-0863">Zinc-finger</keyword>
<feature type="domain" description="Zinc finger DksA/TraR C4-type" evidence="5">
    <location>
        <begin position="50"/>
        <end position="79"/>
    </location>
</feature>
<dbReference type="RefSeq" id="WP_015353208.1">
    <property type="nucleotide sequence ID" value="NC_020126.1"/>
</dbReference>
<dbReference type="PANTHER" id="PTHR33823">
    <property type="entry name" value="RNA POLYMERASE-BINDING TRANSCRIPTION FACTOR DKSA-RELATED"/>
    <property type="match status" value="1"/>
</dbReference>
<dbReference type="GO" id="GO:0008270">
    <property type="term" value="F:zinc ion binding"/>
    <property type="evidence" value="ECO:0007669"/>
    <property type="project" value="UniProtKB-KW"/>
</dbReference>
<evidence type="ECO:0000313" key="6">
    <source>
        <dbReference type="EMBL" id="AGC48955.1"/>
    </source>
</evidence>
<evidence type="ECO:0000256" key="2">
    <source>
        <dbReference type="ARBA" id="ARBA00022771"/>
    </source>
</evidence>
<dbReference type="STRING" id="1278073.MYSTI_07683"/>
<dbReference type="HOGENOM" id="CLU_043144_6_0_7"/>
<proteinExistence type="predicted"/>
<gene>
    <name evidence="6" type="ordered locus">MYSTI_07683</name>
</gene>
<protein>
    <recommendedName>
        <fullName evidence="5">Zinc finger DksA/TraR C4-type domain-containing protein</fullName>
    </recommendedName>
</protein>
<dbReference type="Proteomes" id="UP000011131">
    <property type="component" value="Chromosome"/>
</dbReference>
<reference evidence="6 7" key="1">
    <citation type="journal article" date="2013" name="Genome Announc.">
        <title>Complete genome sequence of Myxococcus stipitatus strain DSM 14675, a fruiting myxobacterium.</title>
        <authorList>
            <person name="Huntley S."/>
            <person name="Kneip S."/>
            <person name="Treuner-Lange A."/>
            <person name="Sogaard-Andersen L."/>
        </authorList>
    </citation>
    <scope>NUCLEOTIDE SEQUENCE [LARGE SCALE GENOMIC DNA]</scope>
    <source>
        <strain evidence="7">DSM 14675 / JCM 12634 / Mx s8</strain>
    </source>
</reference>
<dbReference type="eggNOG" id="COG1734">
    <property type="taxonomic scope" value="Bacteria"/>
</dbReference>
<dbReference type="PANTHER" id="PTHR33823:SF4">
    <property type="entry name" value="GENERAL STRESS PROTEIN 16O"/>
    <property type="match status" value="1"/>
</dbReference>
<evidence type="ECO:0000256" key="3">
    <source>
        <dbReference type="ARBA" id="ARBA00022833"/>
    </source>
</evidence>
<feature type="zinc finger region" description="dksA C4-type" evidence="4">
    <location>
        <begin position="55"/>
        <end position="79"/>
    </location>
</feature>
<name>L7UM57_MYXSD</name>
<keyword evidence="1" id="KW-0479">Metal-binding</keyword>
<accession>L7UM57</accession>
<dbReference type="AlphaFoldDB" id="L7UM57"/>
<evidence type="ECO:0000256" key="1">
    <source>
        <dbReference type="ARBA" id="ARBA00022723"/>
    </source>
</evidence>
<dbReference type="Gene3D" id="1.20.120.910">
    <property type="entry name" value="DksA, coiled-coil domain"/>
    <property type="match status" value="1"/>
</dbReference>
<keyword evidence="3" id="KW-0862">Zinc</keyword>
<organism evidence="6 7">
    <name type="scientific">Myxococcus stipitatus (strain DSM 14675 / JCM 12634 / Mx s8)</name>
    <dbReference type="NCBI Taxonomy" id="1278073"/>
    <lineage>
        <taxon>Bacteria</taxon>
        <taxon>Pseudomonadati</taxon>
        <taxon>Myxococcota</taxon>
        <taxon>Myxococcia</taxon>
        <taxon>Myxococcales</taxon>
        <taxon>Cystobacterineae</taxon>
        <taxon>Myxococcaceae</taxon>
        <taxon>Myxococcus</taxon>
    </lineage>
</organism>
<dbReference type="InterPro" id="IPR000962">
    <property type="entry name" value="Znf_DskA_TraR"/>
</dbReference>
<evidence type="ECO:0000313" key="7">
    <source>
        <dbReference type="Proteomes" id="UP000011131"/>
    </source>
</evidence>
<dbReference type="PROSITE" id="PS51128">
    <property type="entry name" value="ZF_DKSA_2"/>
    <property type="match status" value="1"/>
</dbReference>
<dbReference type="PATRIC" id="fig|1278073.3.peg.7814"/>
<dbReference type="Pfam" id="PF01258">
    <property type="entry name" value="zf-dskA_traR"/>
    <property type="match status" value="1"/>
</dbReference>
<dbReference type="SUPFAM" id="SSF57716">
    <property type="entry name" value="Glucocorticoid receptor-like (DNA-binding domain)"/>
    <property type="match status" value="1"/>
</dbReference>
<sequence length="84" mass="9213">MDSLAREARDALVQRGERLRRARTRPSPEAEGEARELVEIDAALTRIALGLFGRCERCGGAMGRNRLRAVPEARYCVTCLALGG</sequence>
<dbReference type="OrthoDB" id="9803742at2"/>